<dbReference type="EMBL" id="JAPDHF010000011">
    <property type="protein sequence ID" value="KAJ4011210.1"/>
    <property type="molecule type" value="Genomic_DNA"/>
</dbReference>
<comment type="caution">
    <text evidence="6">The sequence shown here is derived from an EMBL/GenBank/DDBJ whole genome shotgun (WGS) entry which is preliminary data.</text>
</comment>
<dbReference type="SFLD" id="SFLDS00019">
    <property type="entry name" value="Glutathione_Transferase_(cytos"/>
    <property type="match status" value="1"/>
</dbReference>
<dbReference type="PANTHER" id="PTHR32419:SF25">
    <property type="entry name" value="GLUTATHIONE S-TRANSFERASE (EUROFUNG)"/>
    <property type="match status" value="1"/>
</dbReference>
<feature type="active site" description="Proton donor/acceptor" evidence="2">
    <location>
        <position position="214"/>
    </location>
</feature>
<dbReference type="AlphaFoldDB" id="A0A9W8PMY7"/>
<dbReference type="CDD" id="cd03190">
    <property type="entry name" value="GST_C_Omega_like"/>
    <property type="match status" value="1"/>
</dbReference>
<dbReference type="InterPro" id="IPR016639">
    <property type="entry name" value="GST_Omega/GSH"/>
</dbReference>
<keyword evidence="7" id="KW-1185">Reference proteome</keyword>
<evidence type="ECO:0000256" key="2">
    <source>
        <dbReference type="PIRSR" id="PIRSR015753-1"/>
    </source>
</evidence>
<dbReference type="OrthoDB" id="2309723at2759"/>
<accession>A0A9W8PMY7</accession>
<sequence length="357" mass="41538">MGDQVDIPHSDSHLTVLILSKVDEIRIKPNADGSFVRPTSSFRDFISNKPGSRFPAEKNRYVLYLSPGCPWSHRAMIIRSLKGLEDMIELYMCSLHMGKEGWMFEDDPEAAKYGSLPKDPLYGFDTLKKLYLKANPNYEGRYTVPVLWDTKTHTMVSNESSDIIRMLSTEFDHFLPEERREVNQPGGGLYPEHLRQEIDELNEWVYNDINNGVYKTGFAMSQTSYEENVDKVFKALDRVEKFLEKGPFLFGEHITEADLRLYPTILRFDTAYVPIFMCNLGTIRDHYPNLHLWVRRLYWDDSARTHGAFRKTAETWVDQYKILYSKSRRRVLGLTDLDIIPKGPLVAIHKLREEEAL</sequence>
<dbReference type="InterPro" id="IPR004045">
    <property type="entry name" value="Glutathione_S-Trfase_N"/>
</dbReference>
<feature type="domain" description="GST C-terminal" evidence="5">
    <location>
        <begin position="191"/>
        <end position="314"/>
    </location>
</feature>
<dbReference type="GO" id="GO:0005737">
    <property type="term" value="C:cytoplasm"/>
    <property type="evidence" value="ECO:0007669"/>
    <property type="project" value="TreeGrafter"/>
</dbReference>
<dbReference type="SFLD" id="SFLDG01206">
    <property type="entry name" value="Xi.1"/>
    <property type="match status" value="1"/>
</dbReference>
<reference evidence="6" key="1">
    <citation type="submission" date="2022-10" db="EMBL/GenBank/DDBJ databases">
        <title>Fusarium specimens isolated from Avocado Roots.</title>
        <authorList>
            <person name="Stajich J."/>
            <person name="Roper C."/>
            <person name="Heimlech-Rivalta G."/>
        </authorList>
    </citation>
    <scope>NUCLEOTIDE SEQUENCE</scope>
    <source>
        <strain evidence="6">CF00143</strain>
    </source>
</reference>
<feature type="site" description="Lowers pKa of active site Cys" evidence="4">
    <location>
        <position position="324"/>
    </location>
</feature>
<dbReference type="PIRSF" id="PIRSF015753">
    <property type="entry name" value="GST"/>
    <property type="match status" value="1"/>
</dbReference>
<organism evidence="6 7">
    <name type="scientific">Fusarium irregulare</name>
    <dbReference type="NCBI Taxonomy" id="2494466"/>
    <lineage>
        <taxon>Eukaryota</taxon>
        <taxon>Fungi</taxon>
        <taxon>Dikarya</taxon>
        <taxon>Ascomycota</taxon>
        <taxon>Pezizomycotina</taxon>
        <taxon>Sordariomycetes</taxon>
        <taxon>Hypocreomycetidae</taxon>
        <taxon>Hypocreales</taxon>
        <taxon>Nectriaceae</taxon>
        <taxon>Fusarium</taxon>
        <taxon>Fusarium incarnatum-equiseti species complex</taxon>
    </lineage>
</organism>
<dbReference type="SFLD" id="SFLDG01148">
    <property type="entry name" value="Xi_(cytGST)"/>
    <property type="match status" value="1"/>
</dbReference>
<name>A0A9W8PMY7_9HYPO</name>
<evidence type="ECO:0000259" key="5">
    <source>
        <dbReference type="PROSITE" id="PS50405"/>
    </source>
</evidence>
<feature type="site" description="Lowers pKa of active site Cys" evidence="4">
    <location>
        <position position="272"/>
    </location>
</feature>
<dbReference type="Pfam" id="PF13410">
    <property type="entry name" value="GST_C_2"/>
    <property type="match status" value="1"/>
</dbReference>
<dbReference type="Gene3D" id="3.40.30.10">
    <property type="entry name" value="Glutaredoxin"/>
    <property type="match status" value="1"/>
</dbReference>
<dbReference type="PROSITE" id="PS50405">
    <property type="entry name" value="GST_CTER"/>
    <property type="match status" value="1"/>
</dbReference>
<evidence type="ECO:0000256" key="3">
    <source>
        <dbReference type="PIRSR" id="PIRSR015753-2"/>
    </source>
</evidence>
<feature type="active site" description="Nucleophile" evidence="2">
    <location>
        <position position="69"/>
    </location>
</feature>
<gene>
    <name evidence="6" type="ORF">NW766_007848</name>
</gene>
<feature type="binding site" evidence="3">
    <location>
        <begin position="159"/>
        <end position="160"/>
    </location>
    <ligand>
        <name>glutathione</name>
        <dbReference type="ChEBI" id="CHEBI:57925"/>
    </ligand>
</feature>
<evidence type="ECO:0000256" key="1">
    <source>
        <dbReference type="ARBA" id="ARBA00007409"/>
    </source>
</evidence>
<dbReference type="SUPFAM" id="SSF52833">
    <property type="entry name" value="Thioredoxin-like"/>
    <property type="match status" value="1"/>
</dbReference>
<comment type="similarity">
    <text evidence="1">Belongs to the GST superfamily.</text>
</comment>
<protein>
    <recommendedName>
        <fullName evidence="5">GST C-terminal domain-containing protein</fullName>
    </recommendedName>
</protein>
<dbReference type="PANTHER" id="PTHR32419">
    <property type="entry name" value="GLUTATHIONYL-HYDROQUINONE REDUCTASE"/>
    <property type="match status" value="1"/>
</dbReference>
<dbReference type="InterPro" id="IPR010987">
    <property type="entry name" value="Glutathione-S-Trfase_C-like"/>
</dbReference>
<dbReference type="InterPro" id="IPR047047">
    <property type="entry name" value="GST_Omega-like_C"/>
</dbReference>
<feature type="binding site" evidence="3">
    <location>
        <begin position="141"/>
        <end position="144"/>
    </location>
    <ligand>
        <name>glutathione</name>
        <dbReference type="ChEBI" id="CHEBI:57925"/>
    </ligand>
</feature>
<dbReference type="InterPro" id="IPR036282">
    <property type="entry name" value="Glutathione-S-Trfase_C_sf"/>
</dbReference>
<dbReference type="Pfam" id="PF13409">
    <property type="entry name" value="GST_N_2"/>
    <property type="match status" value="1"/>
</dbReference>
<evidence type="ECO:0000256" key="4">
    <source>
        <dbReference type="PIRSR" id="PIRSR015753-3"/>
    </source>
</evidence>
<dbReference type="InterPro" id="IPR040079">
    <property type="entry name" value="Glutathione_S-Trfase"/>
</dbReference>
<evidence type="ECO:0000313" key="6">
    <source>
        <dbReference type="EMBL" id="KAJ4011210.1"/>
    </source>
</evidence>
<dbReference type="SUPFAM" id="SSF47616">
    <property type="entry name" value="GST C-terminal domain-like"/>
    <property type="match status" value="1"/>
</dbReference>
<dbReference type="Gene3D" id="1.20.1050.10">
    <property type="match status" value="1"/>
</dbReference>
<feature type="binding site" evidence="3">
    <location>
        <position position="102"/>
    </location>
    <ligand>
        <name>glutathione</name>
        <dbReference type="ChEBI" id="CHEBI:57925"/>
    </ligand>
</feature>
<dbReference type="InterPro" id="IPR036249">
    <property type="entry name" value="Thioredoxin-like_sf"/>
</dbReference>
<proteinExistence type="inferred from homology"/>
<evidence type="ECO:0000313" key="7">
    <source>
        <dbReference type="Proteomes" id="UP001152130"/>
    </source>
</evidence>
<dbReference type="GO" id="GO:0004364">
    <property type="term" value="F:glutathione transferase activity"/>
    <property type="evidence" value="ECO:0007669"/>
    <property type="project" value="InterPro"/>
</dbReference>
<dbReference type="Proteomes" id="UP001152130">
    <property type="component" value="Unassembled WGS sequence"/>
</dbReference>